<proteinExistence type="predicted"/>
<dbReference type="SUPFAM" id="SSF47473">
    <property type="entry name" value="EF-hand"/>
    <property type="match status" value="1"/>
</dbReference>
<dbReference type="EMBL" id="CAUYUJ010019997">
    <property type="protein sequence ID" value="CAK0895147.1"/>
    <property type="molecule type" value="Genomic_DNA"/>
</dbReference>
<evidence type="ECO:0000259" key="3">
    <source>
        <dbReference type="PROSITE" id="PS50222"/>
    </source>
</evidence>
<gene>
    <name evidence="4" type="ORF">PCOR1329_LOCUS73985</name>
</gene>
<dbReference type="PROSITE" id="PS00018">
    <property type="entry name" value="EF_HAND_1"/>
    <property type="match status" value="1"/>
</dbReference>
<keyword evidence="2" id="KW-0472">Membrane</keyword>
<keyword evidence="1" id="KW-0106">Calcium</keyword>
<feature type="domain" description="EF-hand" evidence="3">
    <location>
        <begin position="66"/>
        <end position="101"/>
    </location>
</feature>
<dbReference type="InterPro" id="IPR002048">
    <property type="entry name" value="EF_hand_dom"/>
</dbReference>
<dbReference type="Gene3D" id="1.10.238.10">
    <property type="entry name" value="EF-hand"/>
    <property type="match status" value="1"/>
</dbReference>
<evidence type="ECO:0000313" key="5">
    <source>
        <dbReference type="Proteomes" id="UP001189429"/>
    </source>
</evidence>
<comment type="caution">
    <text evidence="4">The sequence shown here is derived from an EMBL/GenBank/DDBJ whole genome shotgun (WGS) entry which is preliminary data.</text>
</comment>
<evidence type="ECO:0000313" key="4">
    <source>
        <dbReference type="EMBL" id="CAK0895147.1"/>
    </source>
</evidence>
<protein>
    <recommendedName>
        <fullName evidence="3">EF-hand domain-containing protein</fullName>
    </recommendedName>
</protein>
<dbReference type="PROSITE" id="PS50222">
    <property type="entry name" value="EF_HAND_2"/>
    <property type="match status" value="1"/>
</dbReference>
<accession>A0ABN9X767</accession>
<keyword evidence="2" id="KW-0812">Transmembrane</keyword>
<keyword evidence="5" id="KW-1185">Reference proteome</keyword>
<evidence type="ECO:0000256" key="2">
    <source>
        <dbReference type="SAM" id="Phobius"/>
    </source>
</evidence>
<dbReference type="InterPro" id="IPR011992">
    <property type="entry name" value="EF-hand-dom_pair"/>
</dbReference>
<dbReference type="InterPro" id="IPR018247">
    <property type="entry name" value="EF_Hand_1_Ca_BS"/>
</dbReference>
<feature type="transmembrane region" description="Helical" evidence="2">
    <location>
        <begin position="15"/>
        <end position="40"/>
    </location>
</feature>
<organism evidence="4 5">
    <name type="scientific">Prorocentrum cordatum</name>
    <dbReference type="NCBI Taxonomy" id="2364126"/>
    <lineage>
        <taxon>Eukaryota</taxon>
        <taxon>Sar</taxon>
        <taxon>Alveolata</taxon>
        <taxon>Dinophyceae</taxon>
        <taxon>Prorocentrales</taxon>
        <taxon>Prorocentraceae</taxon>
        <taxon>Prorocentrum</taxon>
    </lineage>
</organism>
<dbReference type="Proteomes" id="UP001189429">
    <property type="component" value="Unassembled WGS sequence"/>
</dbReference>
<evidence type="ECO:0000256" key="1">
    <source>
        <dbReference type="ARBA" id="ARBA00022837"/>
    </source>
</evidence>
<name>A0ABN9X767_9DINO</name>
<sequence length="208" mass="22709">MTGDMEPAEALTGAVAGKLCLVGFMVCSNWAVLAILTSVVSDNMITSSRDIAEKELRQCKEAEVELSREKLAELFGKIDADGNGSIDEIEWEKRVMGDGQMVDALCAAVSSLGREELKDAFNAVQSASRGETAEQTRRQITLEDFVQYLVKDCRVKADKRSILKIRQQLVSMEHGSSETRKLLDGMCSQLADLNSSLQSCHAAETSVV</sequence>
<reference evidence="4" key="1">
    <citation type="submission" date="2023-10" db="EMBL/GenBank/DDBJ databases">
        <authorList>
            <person name="Chen Y."/>
            <person name="Shah S."/>
            <person name="Dougan E. K."/>
            <person name="Thang M."/>
            <person name="Chan C."/>
        </authorList>
    </citation>
    <scope>NUCLEOTIDE SEQUENCE [LARGE SCALE GENOMIC DNA]</scope>
</reference>
<keyword evidence="2" id="KW-1133">Transmembrane helix</keyword>